<name>A0A4W3I4T1_CALMI</name>
<reference evidence="6" key="2">
    <citation type="journal article" date="2007" name="PLoS Biol.">
        <title>Survey sequencing and comparative analysis of the elephant shark (Callorhinchus milii) genome.</title>
        <authorList>
            <person name="Venkatesh B."/>
            <person name="Kirkness E.F."/>
            <person name="Loh Y.H."/>
            <person name="Halpern A.L."/>
            <person name="Lee A.P."/>
            <person name="Johnson J."/>
            <person name="Dandona N."/>
            <person name="Viswanathan L.D."/>
            <person name="Tay A."/>
            <person name="Venter J.C."/>
            <person name="Strausberg R.L."/>
            <person name="Brenner S."/>
        </authorList>
    </citation>
    <scope>NUCLEOTIDE SEQUENCE [LARGE SCALE GENOMIC DNA]</scope>
</reference>
<dbReference type="AlphaFoldDB" id="A0A4W3I4T1"/>
<evidence type="ECO:0000256" key="2">
    <source>
        <dbReference type="ARBA" id="ARBA00023125"/>
    </source>
</evidence>
<keyword evidence="6" id="KW-1185">Reference proteome</keyword>
<keyword evidence="3" id="KW-0804">Transcription</keyword>
<protein>
    <submittedName>
        <fullName evidence="5">Uncharacterized protein</fullName>
    </submittedName>
</protein>
<reference evidence="6" key="1">
    <citation type="journal article" date="2006" name="Science">
        <title>Ancient noncoding elements conserved in the human genome.</title>
        <authorList>
            <person name="Venkatesh B."/>
            <person name="Kirkness E.F."/>
            <person name="Loh Y.H."/>
            <person name="Halpern A.L."/>
            <person name="Lee A.P."/>
            <person name="Johnson J."/>
            <person name="Dandona N."/>
            <person name="Viswanathan L.D."/>
            <person name="Tay A."/>
            <person name="Venter J.C."/>
            <person name="Strausberg R.L."/>
            <person name="Brenner S."/>
        </authorList>
    </citation>
    <scope>NUCLEOTIDE SEQUENCE [LARGE SCALE GENOMIC DNA]</scope>
</reference>
<reference evidence="5" key="4">
    <citation type="submission" date="2025-08" db="UniProtKB">
        <authorList>
            <consortium name="Ensembl"/>
        </authorList>
    </citation>
    <scope>IDENTIFICATION</scope>
</reference>
<dbReference type="Ensembl" id="ENSCMIT00000025371.1">
    <property type="protein sequence ID" value="ENSCMIP00000024959.1"/>
    <property type="gene ID" value="ENSCMIG00000011007.1"/>
</dbReference>
<evidence type="ECO:0000313" key="5">
    <source>
        <dbReference type="Ensembl" id="ENSCMIP00000024959.1"/>
    </source>
</evidence>
<keyword evidence="4" id="KW-0539">Nucleus</keyword>
<evidence type="ECO:0000256" key="1">
    <source>
        <dbReference type="ARBA" id="ARBA00023015"/>
    </source>
</evidence>
<evidence type="ECO:0000256" key="3">
    <source>
        <dbReference type="ARBA" id="ARBA00023163"/>
    </source>
</evidence>
<dbReference type="GO" id="GO:0005634">
    <property type="term" value="C:nucleus"/>
    <property type="evidence" value="ECO:0007669"/>
    <property type="project" value="TreeGrafter"/>
</dbReference>
<dbReference type="PANTHER" id="PTHR21545:SF14">
    <property type="entry name" value="LIGAND-DEPENDENT COREPRESSOR"/>
    <property type="match status" value="1"/>
</dbReference>
<evidence type="ECO:0000313" key="6">
    <source>
        <dbReference type="Proteomes" id="UP000314986"/>
    </source>
</evidence>
<dbReference type="PANTHER" id="PTHR21545">
    <property type="entry name" value="TRANSCRIPTION FACTOR MLR1/2"/>
    <property type="match status" value="1"/>
</dbReference>
<dbReference type="GO" id="GO:0003677">
    <property type="term" value="F:DNA binding"/>
    <property type="evidence" value="ECO:0007669"/>
    <property type="project" value="UniProtKB-KW"/>
</dbReference>
<reference evidence="5" key="5">
    <citation type="submission" date="2025-09" db="UniProtKB">
        <authorList>
            <consortium name="Ensembl"/>
        </authorList>
    </citation>
    <scope>IDENTIFICATION</scope>
</reference>
<organism evidence="5 6">
    <name type="scientific">Callorhinchus milii</name>
    <name type="common">Ghost shark</name>
    <dbReference type="NCBI Taxonomy" id="7868"/>
    <lineage>
        <taxon>Eukaryota</taxon>
        <taxon>Metazoa</taxon>
        <taxon>Chordata</taxon>
        <taxon>Craniata</taxon>
        <taxon>Vertebrata</taxon>
        <taxon>Chondrichthyes</taxon>
        <taxon>Holocephali</taxon>
        <taxon>Chimaeriformes</taxon>
        <taxon>Callorhinchidae</taxon>
        <taxon>Callorhinchus</taxon>
    </lineage>
</organism>
<dbReference type="Proteomes" id="UP000314986">
    <property type="component" value="Unassembled WGS sequence"/>
</dbReference>
<reference evidence="6" key="3">
    <citation type="journal article" date="2014" name="Nature">
        <title>Elephant shark genome provides unique insights into gnathostome evolution.</title>
        <authorList>
            <consortium name="International Elephant Shark Genome Sequencing Consortium"/>
            <person name="Venkatesh B."/>
            <person name="Lee A.P."/>
            <person name="Ravi V."/>
            <person name="Maurya A.K."/>
            <person name="Lian M.M."/>
            <person name="Swann J.B."/>
            <person name="Ohta Y."/>
            <person name="Flajnik M.F."/>
            <person name="Sutoh Y."/>
            <person name="Kasahara M."/>
            <person name="Hoon S."/>
            <person name="Gangu V."/>
            <person name="Roy S.W."/>
            <person name="Irimia M."/>
            <person name="Korzh V."/>
            <person name="Kondrychyn I."/>
            <person name="Lim Z.W."/>
            <person name="Tay B.H."/>
            <person name="Tohari S."/>
            <person name="Kong K.W."/>
            <person name="Ho S."/>
            <person name="Lorente-Galdos B."/>
            <person name="Quilez J."/>
            <person name="Marques-Bonet T."/>
            <person name="Raney B.J."/>
            <person name="Ingham P.W."/>
            <person name="Tay A."/>
            <person name="Hillier L.W."/>
            <person name="Minx P."/>
            <person name="Boehm T."/>
            <person name="Wilson R.K."/>
            <person name="Brenner S."/>
            <person name="Warren W.C."/>
        </authorList>
    </citation>
    <scope>NUCLEOTIDE SEQUENCE [LARGE SCALE GENOMIC DNA]</scope>
</reference>
<dbReference type="OMA" id="IMINSCH"/>
<keyword evidence="2" id="KW-0238">DNA-binding</keyword>
<evidence type="ECO:0000256" key="4">
    <source>
        <dbReference type="ARBA" id="ARBA00023242"/>
    </source>
</evidence>
<dbReference type="GO" id="GO:0006357">
    <property type="term" value="P:regulation of transcription by RNA polymerase II"/>
    <property type="evidence" value="ECO:0007669"/>
    <property type="project" value="TreeGrafter"/>
</dbReference>
<accession>A0A4W3I4T1</accession>
<keyword evidence="1" id="KW-0805">Transcription regulation</keyword>
<sequence length="67" mass="7544">MARRCDSQQCSLDGRGFGQELGSWRLQPVHCVGFESILERLFGPGLLKDITQFEGTVFLLFLGLLQQ</sequence>
<dbReference type="InParanoid" id="A0A4W3I4T1"/>
<proteinExistence type="predicted"/>